<dbReference type="PANTHER" id="PTHR47473:SF1">
    <property type="entry name" value="METHYLTRANSFERASE DOMAIN-CONTAINING PROTEIN"/>
    <property type="match status" value="1"/>
</dbReference>
<evidence type="ECO:0000313" key="2">
    <source>
        <dbReference type="Proteomes" id="UP001253848"/>
    </source>
</evidence>
<organism evidence="1 2">
    <name type="scientific">Autumnicola psychrophila</name>
    <dbReference type="NCBI Taxonomy" id="3075592"/>
    <lineage>
        <taxon>Bacteria</taxon>
        <taxon>Pseudomonadati</taxon>
        <taxon>Bacteroidota</taxon>
        <taxon>Flavobacteriia</taxon>
        <taxon>Flavobacteriales</taxon>
        <taxon>Flavobacteriaceae</taxon>
        <taxon>Autumnicola</taxon>
    </lineage>
</organism>
<sequence>MHSEFENVDLDLIRYSLVWEDANTLYNGLEIDEKDRLLMITSAGCNVLNALLKKPAAITAIDLNPEQNRLLLFKIHVIENYDHEIFSALLGFFGRSAVKEAWEKVVNSLEPVLQEHGVDFFLKNPDGILSSGKLETYIHGFYLGLSEKFQQKLRQLISFGTIQEQQDFFQKELNSTEFEKIFIDYFDQQNLSKGRDPKLFKHVKESGGEIFYSRLKKFIGKQLLKDNFYFRFFMFGPQNMPEEILPPCYRKENFQILKEQLHKLEIVAGEAIEYLLSQEGDDINKAGLSNIFEYVAEEQFAEVCQNLLNFRENPLRFIFWNLLQSQGDKHCKEHRLEKLSEDLTANEGCFYFQNVRVMDTVLTNNRK</sequence>
<dbReference type="Pfam" id="PF11899">
    <property type="entry name" value="DUF3419"/>
    <property type="match status" value="1"/>
</dbReference>
<comment type="caution">
    <text evidence="1">The sequence shown here is derived from an EMBL/GenBank/DDBJ whole genome shotgun (WGS) entry which is preliminary data.</text>
</comment>
<reference evidence="1 2" key="1">
    <citation type="submission" date="2023-09" db="EMBL/GenBank/DDBJ databases">
        <authorList>
            <person name="Rey-Velasco X."/>
        </authorList>
    </citation>
    <scope>NUCLEOTIDE SEQUENCE [LARGE SCALE GENOMIC DNA]</scope>
    <source>
        <strain evidence="1 2">F225</strain>
    </source>
</reference>
<accession>A0ABU3DMF0</accession>
<proteinExistence type="predicted"/>
<dbReference type="PANTHER" id="PTHR47473">
    <property type="entry name" value="BTA1P"/>
    <property type="match status" value="1"/>
</dbReference>
<gene>
    <name evidence="1" type="ORF">RM541_00810</name>
</gene>
<protein>
    <submittedName>
        <fullName evidence="1">DUF3419 family protein</fullName>
    </submittedName>
</protein>
<name>A0ABU3DMF0_9FLAO</name>
<dbReference type="RefSeq" id="WP_311498337.1">
    <property type="nucleotide sequence ID" value="NZ_JAVRHN010000001.1"/>
</dbReference>
<dbReference type="Proteomes" id="UP001253848">
    <property type="component" value="Unassembled WGS sequence"/>
</dbReference>
<keyword evidence="2" id="KW-1185">Reference proteome</keyword>
<evidence type="ECO:0000313" key="1">
    <source>
        <dbReference type="EMBL" id="MDT0684888.1"/>
    </source>
</evidence>
<dbReference type="InterPro" id="IPR021829">
    <property type="entry name" value="DUF3419"/>
</dbReference>
<dbReference type="EMBL" id="JAVRHN010000001">
    <property type="protein sequence ID" value="MDT0684888.1"/>
    <property type="molecule type" value="Genomic_DNA"/>
</dbReference>